<reference evidence="1 2" key="1">
    <citation type="journal article" date="2018" name="Nat. Ecol. Evol.">
        <title>Genomic signatures of mitonuclear coevolution across populations of Tigriopus californicus.</title>
        <authorList>
            <person name="Barreto F.S."/>
            <person name="Watson E.T."/>
            <person name="Lima T.G."/>
            <person name="Willett C.S."/>
            <person name="Edmands S."/>
            <person name="Li W."/>
            <person name="Burton R.S."/>
        </authorList>
    </citation>
    <scope>NUCLEOTIDE SEQUENCE [LARGE SCALE GENOMIC DNA]</scope>
    <source>
        <strain evidence="1 2">San Diego</strain>
    </source>
</reference>
<comment type="caution">
    <text evidence="1">The sequence shown here is derived from an EMBL/GenBank/DDBJ whole genome shotgun (WGS) entry which is preliminary data.</text>
</comment>
<proteinExistence type="predicted"/>
<organism evidence="1 2">
    <name type="scientific">Tigriopus californicus</name>
    <name type="common">Marine copepod</name>
    <dbReference type="NCBI Taxonomy" id="6832"/>
    <lineage>
        <taxon>Eukaryota</taxon>
        <taxon>Metazoa</taxon>
        <taxon>Ecdysozoa</taxon>
        <taxon>Arthropoda</taxon>
        <taxon>Crustacea</taxon>
        <taxon>Multicrustacea</taxon>
        <taxon>Hexanauplia</taxon>
        <taxon>Copepoda</taxon>
        <taxon>Harpacticoida</taxon>
        <taxon>Harpacticidae</taxon>
        <taxon>Tigriopus</taxon>
    </lineage>
</organism>
<gene>
    <name evidence="1" type="ORF">TCAL_12177</name>
</gene>
<evidence type="ECO:0000313" key="1">
    <source>
        <dbReference type="EMBL" id="TRY77984.1"/>
    </source>
</evidence>
<evidence type="ECO:0000313" key="2">
    <source>
        <dbReference type="Proteomes" id="UP000318571"/>
    </source>
</evidence>
<protein>
    <submittedName>
        <fullName evidence="1">Uncharacterized protein</fullName>
    </submittedName>
</protein>
<accession>A0A553PJX6</accession>
<dbReference type="AlphaFoldDB" id="A0A553PJX6"/>
<name>A0A553PJX6_TIGCA</name>
<sequence length="39" mass="4465">MGIISLVLPRRTTSLRTNLSRMTMMKWIKTGHCCLPGFN</sequence>
<dbReference type="EMBL" id="VCGU01000003">
    <property type="protein sequence ID" value="TRY77984.1"/>
    <property type="molecule type" value="Genomic_DNA"/>
</dbReference>
<dbReference type="Proteomes" id="UP000318571">
    <property type="component" value="Chromosome 11"/>
</dbReference>
<keyword evidence="2" id="KW-1185">Reference proteome</keyword>